<dbReference type="Proteomes" id="UP000246186">
    <property type="component" value="Genome"/>
</dbReference>
<organism evidence="1 3">
    <name type="scientific">Synechococcus phage S-PM2</name>
    <dbReference type="NCBI Taxonomy" id="238854"/>
    <lineage>
        <taxon>Viruses</taxon>
        <taxon>Duplodnaviria</taxon>
        <taxon>Heunggongvirae</taxon>
        <taxon>Uroviricota</taxon>
        <taxon>Caudoviricetes</taxon>
        <taxon>Pantevenvirales</taxon>
        <taxon>Kyanoviridae</taxon>
        <taxon>Nodensvirus</taxon>
        <taxon>Nodensvirus spm2</taxon>
    </lineage>
</organism>
<dbReference type="RefSeq" id="YP_004030791.1">
    <property type="nucleotide sequence ID" value="NC_006820.1"/>
</dbReference>
<dbReference type="EMBL" id="LN828717">
    <property type="protein sequence ID" value="CFW42195.1"/>
    <property type="molecule type" value="Genomic_DNA"/>
</dbReference>
<gene>
    <name evidence="2" type="ORF">S-PM2d242</name>
    <name evidence="1" type="ORF">S-PM2p242</name>
</gene>
<name>D8FRN2_BPSYP</name>
<dbReference type="Proteomes" id="UP000000994">
    <property type="component" value="Segment"/>
</dbReference>
<dbReference type="EMBL" id="AJ630128">
    <property type="protein sequence ID" value="CBR26939.1"/>
    <property type="molecule type" value="Genomic_DNA"/>
</dbReference>
<organismHost>
    <name type="scientific">Synechococcus</name>
    <dbReference type="NCBI Taxonomy" id="1129"/>
</organismHost>
<sequence>MIMTPATCLKTRQIVWAGRKTETSHQTMGQDLPITVEAAWLAGAYADRWHEEAIAKLPTFG</sequence>
<keyword evidence="3" id="KW-1185">Reference proteome</keyword>
<reference evidence="2" key="4">
    <citation type="submission" date="2015-02" db="EMBL/GenBank/DDBJ databases">
        <authorList>
            <person name="Chooi Y.-H."/>
        </authorList>
    </citation>
    <scope>NUCLEOTIDE SEQUENCE</scope>
</reference>
<evidence type="ECO:0000313" key="3">
    <source>
        <dbReference type="Proteomes" id="UP000000994"/>
    </source>
</evidence>
<dbReference type="KEGG" id="vg:10100907"/>
<evidence type="ECO:0000313" key="2">
    <source>
        <dbReference type="EMBL" id="CFW42195.1"/>
    </source>
</evidence>
<evidence type="ECO:0000313" key="1">
    <source>
        <dbReference type="EMBL" id="CBR26939.1"/>
    </source>
</evidence>
<proteinExistence type="predicted"/>
<evidence type="ECO:0000313" key="4">
    <source>
        <dbReference type="Proteomes" id="UP000246186"/>
    </source>
</evidence>
<accession>D8FRN2</accession>
<reference evidence="2 4" key="3">
    <citation type="journal article" date="2015" name="PLoS ONE">
        <title>Spontaneous Deletion of an "ORFanage" Region Facilitates Host Adaptation in a "Photosynthetic" Cyanophage.</title>
        <authorList>
            <person name="Puxty R.J."/>
            <person name="Perez-Sepulveda B."/>
            <person name="Rihtman B."/>
            <person name="Evans D.J."/>
            <person name="Millard A.D."/>
            <person name="Scanlan D.J."/>
        </authorList>
    </citation>
    <scope>NUCLEOTIDE SEQUENCE [LARGE SCALE GENOMIC DNA]</scope>
</reference>
<reference evidence="1 3" key="2">
    <citation type="journal article" date="2005" name="J. Bacteriol.">
        <title>The genome of S-PM2, a 'photosynthetic' T4-type bacteriophage that infects marine Synechococcus strains.</title>
        <authorList>
            <person name="Mann N.H."/>
            <person name="Clokie M.R."/>
            <person name="Millard A."/>
            <person name="Cook A."/>
            <person name="Wilson W.H."/>
            <person name="Wheatley P.J."/>
            <person name="Letarov A."/>
            <person name="Krisch H.M."/>
        </authorList>
    </citation>
    <scope>NUCLEOTIDE SEQUENCE</scope>
</reference>
<reference evidence="1 3" key="1">
    <citation type="journal article" date="2004" name="Proc. Natl. Acad. Sci. U.S.A.">
        <title>Genetic organization of the psbAD region in phages infecting marine Synechococcus strains.</title>
        <authorList>
            <person name="Millard A."/>
            <person name="Clokie M.R."/>
            <person name="Shub D.A."/>
            <person name="Mann N.H."/>
        </authorList>
    </citation>
    <scope>NUCLEOTIDE SEQUENCE [LARGE SCALE GENOMIC DNA]</scope>
</reference>
<protein>
    <submittedName>
        <fullName evidence="1">Hypothetical-Protein / belonging to T4-LIKE GC: 819</fullName>
    </submittedName>
</protein>